<evidence type="ECO:0000313" key="2">
    <source>
        <dbReference type="EMBL" id="CAB1459180.1"/>
    </source>
</evidence>
<feature type="compositionally biased region" description="Polar residues" evidence="1">
    <location>
        <begin position="84"/>
        <end position="93"/>
    </location>
</feature>
<organism evidence="2 3">
    <name type="scientific">Pleuronectes platessa</name>
    <name type="common">European plaice</name>
    <dbReference type="NCBI Taxonomy" id="8262"/>
    <lineage>
        <taxon>Eukaryota</taxon>
        <taxon>Metazoa</taxon>
        <taxon>Chordata</taxon>
        <taxon>Craniata</taxon>
        <taxon>Vertebrata</taxon>
        <taxon>Euteleostomi</taxon>
        <taxon>Actinopterygii</taxon>
        <taxon>Neopterygii</taxon>
        <taxon>Teleostei</taxon>
        <taxon>Neoteleostei</taxon>
        <taxon>Acanthomorphata</taxon>
        <taxon>Carangaria</taxon>
        <taxon>Pleuronectiformes</taxon>
        <taxon>Pleuronectoidei</taxon>
        <taxon>Pleuronectidae</taxon>
        <taxon>Pleuronectes</taxon>
    </lineage>
</organism>
<feature type="compositionally biased region" description="Basic and acidic residues" evidence="1">
    <location>
        <begin position="121"/>
        <end position="133"/>
    </location>
</feature>
<feature type="compositionally biased region" description="Low complexity" evidence="1">
    <location>
        <begin position="94"/>
        <end position="120"/>
    </location>
</feature>
<dbReference type="Proteomes" id="UP001153269">
    <property type="component" value="Unassembled WGS sequence"/>
</dbReference>
<sequence>MESTNESEEHGDQAVPDEDEEERSVRGVQSHYLRCPSPSFSMMSDSRFSAISGSDAASIFMEPIHLSSAIAAKQIINEEAGIRSGQTSDSSPRSSFQHTIPSSSSSSSDSNVVKSSSSAEVRSHDALDPEQIKTQKIKPVRKTERAVEMRGGGGGGGGGRGGGRGGGGAEAGGGGGGRGGGGAEAGGGAGGNAYIVK</sequence>
<evidence type="ECO:0000256" key="1">
    <source>
        <dbReference type="SAM" id="MobiDB-lite"/>
    </source>
</evidence>
<feature type="region of interest" description="Disordered" evidence="1">
    <location>
        <begin position="1"/>
        <end position="45"/>
    </location>
</feature>
<evidence type="ECO:0000313" key="3">
    <source>
        <dbReference type="Proteomes" id="UP001153269"/>
    </source>
</evidence>
<gene>
    <name evidence="2" type="ORF">PLEPLA_LOCUS47017</name>
</gene>
<protein>
    <submittedName>
        <fullName evidence="2">Uncharacterized protein</fullName>
    </submittedName>
</protein>
<name>A0A9N7ZCD3_PLEPL</name>
<feature type="region of interest" description="Disordered" evidence="1">
    <location>
        <begin position="81"/>
        <end position="197"/>
    </location>
</feature>
<proteinExistence type="predicted"/>
<feature type="compositionally biased region" description="Gly residues" evidence="1">
    <location>
        <begin position="150"/>
        <end position="191"/>
    </location>
</feature>
<dbReference type="EMBL" id="CADEAL010004421">
    <property type="protein sequence ID" value="CAB1459180.1"/>
    <property type="molecule type" value="Genomic_DNA"/>
</dbReference>
<dbReference type="AlphaFoldDB" id="A0A9N7ZCD3"/>
<comment type="caution">
    <text evidence="2">The sequence shown here is derived from an EMBL/GenBank/DDBJ whole genome shotgun (WGS) entry which is preliminary data.</text>
</comment>
<accession>A0A9N7ZCD3</accession>
<reference evidence="2" key="1">
    <citation type="submission" date="2020-03" db="EMBL/GenBank/DDBJ databases">
        <authorList>
            <person name="Weist P."/>
        </authorList>
    </citation>
    <scope>NUCLEOTIDE SEQUENCE</scope>
</reference>
<keyword evidence="3" id="KW-1185">Reference proteome</keyword>